<evidence type="ECO:0000259" key="6">
    <source>
        <dbReference type="Pfam" id="PF16507"/>
    </source>
</evidence>
<feature type="compositionally biased region" description="Basic and acidic residues" evidence="4">
    <location>
        <begin position="616"/>
        <end position="627"/>
    </location>
</feature>
<evidence type="ECO:0000256" key="1">
    <source>
        <dbReference type="ARBA" id="ARBA00022737"/>
    </source>
</evidence>
<evidence type="ECO:0000259" key="5">
    <source>
        <dbReference type="Pfam" id="PF11919"/>
    </source>
</evidence>
<evidence type="ECO:0008006" key="9">
    <source>
        <dbReference type="Google" id="ProtNLM"/>
    </source>
</evidence>
<evidence type="ECO:0000256" key="2">
    <source>
        <dbReference type="ARBA" id="ARBA00022763"/>
    </source>
</evidence>
<comment type="caution">
    <text evidence="7">The sequence shown here is derived from an EMBL/GenBank/DDBJ whole genome shotgun (WGS) entry which is preliminary data.</text>
</comment>
<protein>
    <recommendedName>
        <fullName evidence="9">Proteasome activator Blm10 mid region domain-containing protein</fullName>
    </recommendedName>
</protein>
<dbReference type="PANTHER" id="PTHR32170:SF3">
    <property type="entry name" value="PROTEASOME ACTIVATOR COMPLEX SUBUNIT 4"/>
    <property type="match status" value="1"/>
</dbReference>
<dbReference type="GO" id="GO:0016504">
    <property type="term" value="F:peptidase activator activity"/>
    <property type="evidence" value="ECO:0007669"/>
    <property type="project" value="InterPro"/>
</dbReference>
<dbReference type="GO" id="GO:0010499">
    <property type="term" value="P:proteasomal ubiquitin-independent protein catabolic process"/>
    <property type="evidence" value="ECO:0007669"/>
    <property type="project" value="TreeGrafter"/>
</dbReference>
<keyword evidence="1" id="KW-0677">Repeat</keyword>
<keyword evidence="2" id="KW-0227">DNA damage</keyword>
<feature type="compositionally biased region" description="Low complexity" evidence="4">
    <location>
        <begin position="1876"/>
        <end position="1893"/>
    </location>
</feature>
<dbReference type="PANTHER" id="PTHR32170">
    <property type="entry name" value="PROTEASOME ACTIVATOR COMPLEX SUBUNIT 4"/>
    <property type="match status" value="1"/>
</dbReference>
<feature type="region of interest" description="Disordered" evidence="4">
    <location>
        <begin position="1739"/>
        <end position="1768"/>
    </location>
</feature>
<dbReference type="Pfam" id="PF16507">
    <property type="entry name" value="HEAT_PSME4_mid"/>
    <property type="match status" value="1"/>
</dbReference>
<name>A0A8J5IY38_9STRA</name>
<dbReference type="InterPro" id="IPR032430">
    <property type="entry name" value="Blm10_mid"/>
</dbReference>
<keyword evidence="8" id="KW-1185">Reference proteome</keyword>
<dbReference type="InterPro" id="IPR021843">
    <property type="entry name" value="PSME4_C"/>
</dbReference>
<dbReference type="GO" id="GO:0005634">
    <property type="term" value="C:nucleus"/>
    <property type="evidence" value="ECO:0007669"/>
    <property type="project" value="TreeGrafter"/>
</dbReference>
<keyword evidence="3" id="KW-0234">DNA repair</keyword>
<dbReference type="GO" id="GO:0006281">
    <property type="term" value="P:DNA repair"/>
    <property type="evidence" value="ECO:0007669"/>
    <property type="project" value="UniProtKB-KW"/>
</dbReference>
<feature type="domain" description="Proteasome activator complex subunit 4 C-terminal" evidence="5">
    <location>
        <begin position="1522"/>
        <end position="1606"/>
    </location>
</feature>
<dbReference type="Proteomes" id="UP000709295">
    <property type="component" value="Unassembled WGS sequence"/>
</dbReference>
<feature type="region of interest" description="Disordered" evidence="4">
    <location>
        <begin position="607"/>
        <end position="627"/>
    </location>
</feature>
<accession>A0A8J5IY38</accession>
<gene>
    <name evidence="7" type="ORF">JG688_00007676</name>
</gene>
<evidence type="ECO:0000313" key="8">
    <source>
        <dbReference type="Proteomes" id="UP000709295"/>
    </source>
</evidence>
<feature type="domain" description="Proteasome activator Blm10 middle HEAT repeats region" evidence="6">
    <location>
        <begin position="353"/>
        <end position="865"/>
    </location>
</feature>
<dbReference type="GO" id="GO:0005829">
    <property type="term" value="C:cytosol"/>
    <property type="evidence" value="ECO:0007669"/>
    <property type="project" value="TreeGrafter"/>
</dbReference>
<dbReference type="Pfam" id="PF11919">
    <property type="entry name" value="PSME4_C"/>
    <property type="match status" value="1"/>
</dbReference>
<proteinExistence type="predicted"/>
<dbReference type="InterPro" id="IPR035309">
    <property type="entry name" value="PSME4"/>
</dbReference>
<feature type="region of interest" description="Disordered" evidence="4">
    <location>
        <begin position="1864"/>
        <end position="1902"/>
    </location>
</feature>
<organism evidence="7 8">
    <name type="scientific">Phytophthora aleatoria</name>
    <dbReference type="NCBI Taxonomy" id="2496075"/>
    <lineage>
        <taxon>Eukaryota</taxon>
        <taxon>Sar</taxon>
        <taxon>Stramenopiles</taxon>
        <taxon>Oomycota</taxon>
        <taxon>Peronosporomycetes</taxon>
        <taxon>Peronosporales</taxon>
        <taxon>Peronosporaceae</taxon>
        <taxon>Phytophthora</taxon>
    </lineage>
</organism>
<evidence type="ECO:0000256" key="4">
    <source>
        <dbReference type="SAM" id="MobiDB-lite"/>
    </source>
</evidence>
<dbReference type="GO" id="GO:0070628">
    <property type="term" value="F:proteasome binding"/>
    <property type="evidence" value="ECO:0007669"/>
    <property type="project" value="InterPro"/>
</dbReference>
<dbReference type="EMBL" id="JAENGY010000377">
    <property type="protein sequence ID" value="KAG6964472.1"/>
    <property type="molecule type" value="Genomic_DNA"/>
</dbReference>
<evidence type="ECO:0000313" key="7">
    <source>
        <dbReference type="EMBL" id="KAG6964472.1"/>
    </source>
</evidence>
<sequence length="1902" mass="213701">MVATPANTPAETVHPYYRLLPSYVTPDSVREEQSDFLRRIQETLTCLESLRDGDAQENALQNRHFRVIDMFFKLKHELPLELHAQLIRVLVELLWTQDARSVNDVDMEIRAVKALQLLLQKWKKRQLREGALGHDLMIDWRSVKRAIERVCFRAPGYIQQASQSYLLNLTNTTVKCAEVARSFFRATDPGVPFMLELWTEFGETIKDVKTNECFRALAFFSFFMSLPASEETATEKAVVESLPDWLSTWALISRCSKWDGHWMKILSRVAKRYPGTTMLDEYLPFVFAKVTDLLELPSDLGSPFKTQAWPSAYTSMNGSKRFGQHAMRLCVYLLRDVKDGESDSASTRFLLEVLSLMKSFFHPSNVANVGNSLTTFVYYLSNALAKRLGREKKDDERLQLVSVNKVVDATLEICLLGIYSKNRGVAAKCMYVTKILLSIDPARCAAPVMQEMLKALDPMAMSHSHLAVTAISSMAVFLPQLMCGRHPLSTGLFFATYLKPILKLTLPGIDANDEKKTQATIQLYFHLLSWLPVVNDPAKANFQTTKQRGELSDQLFADMENSSFAEMGALDSQLDEEIWENGPFLEEWALAVLDRCFQFIQSRSSARSASPSTNTEKGRNGKSSKRDGSEDAIVLQVLNLLAILYAQLSPEIYTQCLRKTVSFVSNAFYTTSFGGKVISTLIFNCMQGNPSEAITQFMPLVLDIFHVSKTGIDVSSLMVNEKVWYLRILSGLVRFSHPDDRVLLRYQHELEVILAHFLNSDDNKEVYEAAGAVLRYLLFGLLGVYTHDFRSLPAAEWADATSSESGAFQYLGAGISWNKLSVGWHEPNEAELSFGFKLLQTHVVGALDELDQMSEAEDLTVRSWTRLLNQVFQGIRGAANVLTDETVVANGALLDGAHSLLLKALDNNLELYKNFVSLKGSLMNRVHRVIVFWRERGSGSAMENQVWDLLLDIIHQLLIWRGEHLDEFKMKEAQNMYARMASLDAASHAYRKSRRTAKGEQVLLLSRNELVEKVMFFYAKRKVQQHFALANAIMQPESDEDTRQCYEALLTEVEHLLKNPYDDVRPTAAAVMKECSLLYARWIYSRQSRQIEELEGLDDVPQLKEEHVSGILHMLSLPLARRNLWKRRDILLKRVLVVLLSNNAVVKHVDGEVSKAKIEVKLQTFFLSLLSNWRYIRDHNAVSPLLEALVAAEPSPTEHWKFQLMHLVVLYPFLQPRIAISGDVWKLVIRQLGNEVLPVRQVVLEIFRHLLKVLKRNHKDDVSSCVESLHELIYSDIAQSSLPLSQLVAASGSTENGIADVDNESTGSDSEIDTQLHAKETAMQWLSCCEKYGNGRDMLAVLNDLLPVALLAQSHSKAEVAVQAKNVTDAVSLSLRMYFVPQDTTGERALTQLLEQLKRLATSQTWKTRGSVLRFTMTFAFYHWVFFTSALKEQVHSFICSFLTDKQREVQAMAKYALRSLLHNEQPAAVEALGVRFTESSGQARAKFPKLKRRCERLRAEGAPSEELKKAQDRVESLEAMMMESVLSLSAIVLAFPHDVPAFVPPIIEELGRFLYMKRSSNTISFLEKTVKETLLDFKRTHQDNWLETKTKFSVAQLDSIHKTKVESKPADLPPLRTTSMVGNKHKNGIICTFPSCNKPMRTQKFKMHFTRAHLKDGEVYSVEHRRQYEVAREENARSTVKSELVPAVATAAETPPVMSTTTTMGGISRVETMYPAAAALENIDAAQARQVQNLQAPLSSNLEDPVTSATRSENGAANTSASPRTIHITSMAPTSAQTLLSSDQISGIKRPIAAVESSSGDAVDPTSVLLMQFIALMDQRFQELVSKMGEMIDVQKDLIDTLQASNPGGQAPASAFSHAVEVVMKRRKKDTSPRSDSNSENGNGNANADANGGSQGDGFVL</sequence>
<reference evidence="7" key="1">
    <citation type="submission" date="2021-01" db="EMBL/GenBank/DDBJ databases">
        <title>Phytophthora aleatoria, a newly-described species from Pinus radiata is distinct from Phytophthora cactorum isolates based on comparative genomics.</title>
        <authorList>
            <person name="Mcdougal R."/>
            <person name="Panda P."/>
            <person name="Williams N."/>
            <person name="Studholme D.J."/>
        </authorList>
    </citation>
    <scope>NUCLEOTIDE SEQUENCE</scope>
    <source>
        <strain evidence="7">NZFS 4037</strain>
    </source>
</reference>
<evidence type="ECO:0000256" key="3">
    <source>
        <dbReference type="ARBA" id="ARBA00023204"/>
    </source>
</evidence>